<evidence type="ECO:0000256" key="2">
    <source>
        <dbReference type="ARBA" id="ARBA00004496"/>
    </source>
</evidence>
<comment type="function">
    <text evidence="1 15 16">Specifically methylates guanosine-37 in various tRNAs.</text>
</comment>
<reference evidence="18 19" key="1">
    <citation type="submission" date="2019-11" db="EMBL/GenBank/DDBJ databases">
        <title>Novel Deefgea species.</title>
        <authorList>
            <person name="Han J.-H."/>
        </authorList>
    </citation>
    <scope>NUCLEOTIDE SEQUENCE [LARGE SCALE GENOMIC DNA]</scope>
    <source>
        <strain evidence="18 19">LMG 24817</strain>
    </source>
</reference>
<dbReference type="EMBL" id="WOFE01000003">
    <property type="protein sequence ID" value="MBM5571888.1"/>
    <property type="molecule type" value="Genomic_DNA"/>
</dbReference>
<dbReference type="SUPFAM" id="SSF75217">
    <property type="entry name" value="alpha/beta knot"/>
    <property type="match status" value="1"/>
</dbReference>
<dbReference type="Gene3D" id="3.40.1280.10">
    <property type="match status" value="1"/>
</dbReference>
<dbReference type="InterPro" id="IPR029026">
    <property type="entry name" value="tRNA_m1G_MTases_N"/>
</dbReference>
<dbReference type="Pfam" id="PF01746">
    <property type="entry name" value="tRNA_m1G_MT"/>
    <property type="match status" value="1"/>
</dbReference>
<keyword evidence="10 15" id="KW-0949">S-adenosyl-L-methionine</keyword>
<dbReference type="InterPro" id="IPR029028">
    <property type="entry name" value="Alpha/beta_knot_MTases"/>
</dbReference>
<feature type="binding site" evidence="15">
    <location>
        <position position="116"/>
    </location>
    <ligand>
        <name>S-adenosyl-L-methionine</name>
        <dbReference type="ChEBI" id="CHEBI:59789"/>
    </ligand>
</feature>
<accession>A0ABS2CCL5</accession>
<dbReference type="GO" id="GO:0052906">
    <property type="term" value="F:tRNA (guanine(37)-N1)-methyltransferase activity"/>
    <property type="evidence" value="ECO:0007669"/>
    <property type="project" value="UniProtKB-EC"/>
</dbReference>
<evidence type="ECO:0000256" key="1">
    <source>
        <dbReference type="ARBA" id="ARBA00002634"/>
    </source>
</evidence>
<keyword evidence="7 15" id="KW-0963">Cytoplasm</keyword>
<evidence type="ECO:0000256" key="3">
    <source>
        <dbReference type="ARBA" id="ARBA00007630"/>
    </source>
</evidence>
<dbReference type="NCBIfam" id="NF000648">
    <property type="entry name" value="PRK00026.1"/>
    <property type="match status" value="1"/>
</dbReference>
<evidence type="ECO:0000256" key="9">
    <source>
        <dbReference type="ARBA" id="ARBA00022679"/>
    </source>
</evidence>
<evidence type="ECO:0000256" key="13">
    <source>
        <dbReference type="ARBA" id="ARBA00033392"/>
    </source>
</evidence>
<dbReference type="PANTHER" id="PTHR46417:SF1">
    <property type="entry name" value="TRNA (GUANINE-N(1)-)-METHYLTRANSFERASE"/>
    <property type="match status" value="1"/>
</dbReference>
<dbReference type="RefSeq" id="WP_203571199.1">
    <property type="nucleotide sequence ID" value="NZ_WOFE01000003.1"/>
</dbReference>
<dbReference type="GO" id="GO:0032259">
    <property type="term" value="P:methylation"/>
    <property type="evidence" value="ECO:0007669"/>
    <property type="project" value="UniProtKB-KW"/>
</dbReference>
<keyword evidence="11 15" id="KW-0819">tRNA processing</keyword>
<name>A0ABS2CCL5_9NEIS</name>
<proteinExistence type="inferred from homology"/>
<comment type="subcellular location">
    <subcellularLocation>
        <location evidence="2 15 16">Cytoplasm</location>
    </subcellularLocation>
</comment>
<keyword evidence="8 15" id="KW-0489">Methyltransferase</keyword>
<evidence type="ECO:0000256" key="5">
    <source>
        <dbReference type="ARBA" id="ARBA00012807"/>
    </source>
</evidence>
<dbReference type="Gene3D" id="1.10.1270.20">
    <property type="entry name" value="tRNA(m1g37)methyltransferase, domain 2"/>
    <property type="match status" value="1"/>
</dbReference>
<dbReference type="PANTHER" id="PTHR46417">
    <property type="entry name" value="TRNA (GUANINE-N(1)-)-METHYLTRANSFERASE"/>
    <property type="match status" value="1"/>
</dbReference>
<dbReference type="InterPro" id="IPR002649">
    <property type="entry name" value="tRNA_m1G_MeTrfase_TrmD"/>
</dbReference>
<evidence type="ECO:0000256" key="16">
    <source>
        <dbReference type="RuleBase" id="RU003464"/>
    </source>
</evidence>
<evidence type="ECO:0000256" key="15">
    <source>
        <dbReference type="HAMAP-Rule" id="MF_00605"/>
    </source>
</evidence>
<evidence type="ECO:0000313" key="18">
    <source>
        <dbReference type="EMBL" id="MBM5571888.1"/>
    </source>
</evidence>
<comment type="caution">
    <text evidence="18">The sequence shown here is derived from an EMBL/GenBank/DDBJ whole genome shotgun (WGS) entry which is preliminary data.</text>
</comment>
<evidence type="ECO:0000259" key="17">
    <source>
        <dbReference type="Pfam" id="PF01746"/>
    </source>
</evidence>
<dbReference type="Proteomes" id="UP001195660">
    <property type="component" value="Unassembled WGS sequence"/>
</dbReference>
<evidence type="ECO:0000256" key="14">
    <source>
        <dbReference type="ARBA" id="ARBA00047783"/>
    </source>
</evidence>
<dbReference type="NCBIfam" id="TIGR00088">
    <property type="entry name" value="trmD"/>
    <property type="match status" value="1"/>
</dbReference>
<comment type="subunit">
    <text evidence="4 15 16">Homodimer.</text>
</comment>
<evidence type="ECO:0000256" key="8">
    <source>
        <dbReference type="ARBA" id="ARBA00022603"/>
    </source>
</evidence>
<feature type="domain" description="tRNA methyltransferase TRMD/TRM10-type" evidence="17">
    <location>
        <begin position="1"/>
        <end position="228"/>
    </location>
</feature>
<organism evidence="18 19">
    <name type="scientific">Deefgea chitinilytica</name>
    <dbReference type="NCBI Taxonomy" id="570276"/>
    <lineage>
        <taxon>Bacteria</taxon>
        <taxon>Pseudomonadati</taxon>
        <taxon>Pseudomonadota</taxon>
        <taxon>Betaproteobacteria</taxon>
        <taxon>Neisseriales</taxon>
        <taxon>Chitinibacteraceae</taxon>
        <taxon>Deefgea</taxon>
    </lineage>
</organism>
<keyword evidence="19" id="KW-1185">Reference proteome</keyword>
<feature type="binding site" evidence="15">
    <location>
        <begin position="136"/>
        <end position="141"/>
    </location>
    <ligand>
        <name>S-adenosyl-L-methionine</name>
        <dbReference type="ChEBI" id="CHEBI:59789"/>
    </ligand>
</feature>
<dbReference type="EC" id="2.1.1.228" evidence="5 15"/>
<evidence type="ECO:0000256" key="12">
    <source>
        <dbReference type="ARBA" id="ARBA00029736"/>
    </source>
</evidence>
<gene>
    <name evidence="15 18" type="primary">trmD</name>
    <name evidence="18" type="ORF">GM173_09890</name>
</gene>
<evidence type="ECO:0000313" key="19">
    <source>
        <dbReference type="Proteomes" id="UP001195660"/>
    </source>
</evidence>
<keyword evidence="9 15" id="KW-0808">Transferase</keyword>
<comment type="catalytic activity">
    <reaction evidence="14 15 16">
        <text>guanosine(37) in tRNA + S-adenosyl-L-methionine = N(1)-methylguanosine(37) in tRNA + S-adenosyl-L-homocysteine + H(+)</text>
        <dbReference type="Rhea" id="RHEA:36899"/>
        <dbReference type="Rhea" id="RHEA-COMP:10145"/>
        <dbReference type="Rhea" id="RHEA-COMP:10147"/>
        <dbReference type="ChEBI" id="CHEBI:15378"/>
        <dbReference type="ChEBI" id="CHEBI:57856"/>
        <dbReference type="ChEBI" id="CHEBI:59789"/>
        <dbReference type="ChEBI" id="CHEBI:73542"/>
        <dbReference type="ChEBI" id="CHEBI:74269"/>
        <dbReference type="EC" id="2.1.1.228"/>
    </reaction>
</comment>
<dbReference type="InterPro" id="IPR023148">
    <property type="entry name" value="tRNA_m1G_MeTrfase_C_sf"/>
</dbReference>
<evidence type="ECO:0000256" key="4">
    <source>
        <dbReference type="ARBA" id="ARBA00011738"/>
    </source>
</evidence>
<dbReference type="HAMAP" id="MF_00605">
    <property type="entry name" value="TrmD"/>
    <property type="match status" value="1"/>
</dbReference>
<evidence type="ECO:0000256" key="6">
    <source>
        <dbReference type="ARBA" id="ARBA00014679"/>
    </source>
</evidence>
<evidence type="ECO:0000256" key="7">
    <source>
        <dbReference type="ARBA" id="ARBA00022490"/>
    </source>
</evidence>
<dbReference type="PIRSF" id="PIRSF000386">
    <property type="entry name" value="tRNA_mtase"/>
    <property type="match status" value="1"/>
</dbReference>
<evidence type="ECO:0000256" key="10">
    <source>
        <dbReference type="ARBA" id="ARBA00022691"/>
    </source>
</evidence>
<protein>
    <recommendedName>
        <fullName evidence="6 15">tRNA (guanine-N(1)-)-methyltransferase</fullName>
        <ecNumber evidence="5 15">2.1.1.228</ecNumber>
    </recommendedName>
    <alternativeName>
        <fullName evidence="12 15">M1G-methyltransferase</fullName>
    </alternativeName>
    <alternativeName>
        <fullName evidence="13 15">tRNA [GM37] methyltransferase</fullName>
    </alternativeName>
</protein>
<evidence type="ECO:0000256" key="11">
    <source>
        <dbReference type="ARBA" id="ARBA00022694"/>
    </source>
</evidence>
<comment type="similarity">
    <text evidence="3 15 16">Belongs to the RNA methyltransferase TrmD family.</text>
</comment>
<dbReference type="CDD" id="cd18080">
    <property type="entry name" value="TrmD-like"/>
    <property type="match status" value="1"/>
</dbReference>
<sequence length="263" mass="29196">MQFDVVTLFPEMFEAISAHGVTRRAVELNLIRLTTWNPRTYTTDNYHRVDDRPFGGGPGMVMLPAPLDQALAAAKQHQSDAGCVSHTIYLSPQGAPLTHKKAEQLAQMSGLVLLCGRYEGVDERVIQTQVDEEISVGDYVLSGGELPAMILIDAVSRLIPGVLNTAASAVEDSFVDGLLDCPHYTRPENYRGMLVPDVLMSGNHAAIRRWRLKQSLGRTWLRRPDLLQSRQLTKEEARLLAEFKTEYAAFPNPRAEGTVSHTE</sequence>
<dbReference type="InterPro" id="IPR016009">
    <property type="entry name" value="tRNA_MeTrfase_TRMD/TRM10"/>
</dbReference>